<sequence>MREEGSVEGALQAKLQVNHSDKDKKKKFQKKNFHPQDSFTNASSTKGERYKEFPPCKHCGKKGHPPFKCWKRPDVKCGKCNKMGHDEKICRSEYYRKENAQMANEQEEEQLFVASCFTSSSSSDCWLIDSGKGTIAIESCRGTKLISDVLFVPEIDQNLLSVRQLTSKGFKVIFENEQCLIKDANNVDVFRIKMKGKSYSFDPMEEEQAVYSANTTTAELWHKRMGHFHHAALLNMQRKDLAIGFPHIETELPNCRSCQYGKQARTPFQQATWRATSKLQLIHTDLCGPQRTPSLNGSRYYIIFIDDFTRMCWIYFLRFKSEVASVFFKFKQWIENQSGCKIQVLRSDNGKEYTSSEFNKFCEDSGIEHHLTAPYSPQQNGVSERKNRTIMEMSRCMLHEKNLPKEYWAEAANTSVFLLNRLPTKAVNGKTPYEAWYGYKPLIKNLKVFGCLCFTHVPQIKRDKLDKKAEAGVFIGYSLISKAYRVFQPDTKKIIISRDVSFMENDEWSWNNEKDNSGADYQQPINLNQDELVDDPAVRGTRSLADIYQRCNVAILEPDGYLQAEKDPHWMAAMQEELSMIEKNQTCELVERPKNRKVIGVKWVFRKKENADGTINKYKARLVAKGYAQIFGVDYFDTFAPVARQDTTRMLLAIAAQNKWKIHQLDVKSAFLNGFLEEEIYVDQPEAFVVKGQEHKVYRLKKALYGLKQAPRAWYKRIDEYLLSLGFAKSLSKSTLYVKVEQNDLIVVSLYVDDLLVTGSSNELVQKFKENMEQEFEMADLGEMSYFLGIEIKQREGEIFMCQQKYAKEILKKFKMEGCKSVSTPMCPKVKLFKDDGEKVNESHYRSLIGCLMYLTATRPDVLYAVNVLSIFLNCATETHFKAAKQVLRYIKGTLSFGIKFCSSQNFELQGYADSDWGGSLDDMKSTSGFCFCFGSGIFTWSSKKQEIVAQSTAEAELIAATAAVNHALWLRKILFDLNLEQKLSTEVKVDNQAAISISNNPVFHGKTKHFSIKLFFVRDVQKDGAVRLKYCRTEDQLADIFTKPLAKGRFEELRERIGICTY</sequence>
<evidence type="ECO:0000256" key="1">
    <source>
        <dbReference type="ARBA" id="ARBA00022670"/>
    </source>
</evidence>
<reference evidence="7" key="2">
    <citation type="submission" date="2022-03" db="EMBL/GenBank/DDBJ databases">
        <title>Draft title - Genomic analysis of global carrot germplasm unveils the trajectory of domestication and the origin of high carotenoid orange carrot.</title>
        <authorList>
            <person name="Iorizzo M."/>
            <person name="Ellison S."/>
            <person name="Senalik D."/>
            <person name="Macko-Podgorni A."/>
            <person name="Grzebelus D."/>
            <person name="Bostan H."/>
            <person name="Rolling W."/>
            <person name="Curaba J."/>
            <person name="Simon P."/>
        </authorList>
    </citation>
    <scope>NUCLEOTIDE SEQUENCE</scope>
    <source>
        <tissue evidence="7">Leaf</tissue>
    </source>
</reference>
<evidence type="ECO:0000256" key="5">
    <source>
        <dbReference type="SAM" id="MobiDB-lite"/>
    </source>
</evidence>
<dbReference type="SUPFAM" id="SSF56672">
    <property type="entry name" value="DNA/RNA polymerases"/>
    <property type="match status" value="1"/>
</dbReference>
<accession>A0AAF0XI17</accession>
<proteinExistence type="predicted"/>
<dbReference type="SUPFAM" id="SSF57756">
    <property type="entry name" value="Retrovirus zinc finger-like domains"/>
    <property type="match status" value="1"/>
</dbReference>
<keyword evidence="8" id="KW-1185">Reference proteome</keyword>
<dbReference type="Pfam" id="PF07727">
    <property type="entry name" value="RVT_2"/>
    <property type="match status" value="1"/>
</dbReference>
<dbReference type="PROSITE" id="PS50994">
    <property type="entry name" value="INTEGRASE"/>
    <property type="match status" value="1"/>
</dbReference>
<protein>
    <recommendedName>
        <fullName evidence="6">Integrase catalytic domain-containing protein</fullName>
    </recommendedName>
</protein>
<dbReference type="Pfam" id="PF00665">
    <property type="entry name" value="rve"/>
    <property type="match status" value="1"/>
</dbReference>
<dbReference type="Pfam" id="PF22936">
    <property type="entry name" value="Pol_BBD"/>
    <property type="match status" value="1"/>
</dbReference>
<feature type="domain" description="Integrase catalytic" evidence="6">
    <location>
        <begin position="263"/>
        <end position="440"/>
    </location>
</feature>
<evidence type="ECO:0000256" key="3">
    <source>
        <dbReference type="ARBA" id="ARBA00022750"/>
    </source>
</evidence>
<keyword evidence="4" id="KW-0378">Hydrolase</keyword>
<feature type="compositionally biased region" description="Polar residues" evidence="5">
    <location>
        <begin position="35"/>
        <end position="45"/>
    </location>
</feature>
<dbReference type="Proteomes" id="UP000077755">
    <property type="component" value="Chromosome 7"/>
</dbReference>
<dbReference type="InterPro" id="IPR013103">
    <property type="entry name" value="RVT_2"/>
</dbReference>
<dbReference type="CDD" id="cd09272">
    <property type="entry name" value="RNase_HI_RT_Ty1"/>
    <property type="match status" value="1"/>
</dbReference>
<dbReference type="GO" id="GO:0004190">
    <property type="term" value="F:aspartic-type endopeptidase activity"/>
    <property type="evidence" value="ECO:0007669"/>
    <property type="project" value="UniProtKB-KW"/>
</dbReference>
<dbReference type="InterPro" id="IPR012337">
    <property type="entry name" value="RNaseH-like_sf"/>
</dbReference>
<feature type="compositionally biased region" description="Basic residues" evidence="5">
    <location>
        <begin position="24"/>
        <end position="33"/>
    </location>
</feature>
<keyword evidence="3" id="KW-0064">Aspartyl protease</keyword>
<dbReference type="InterPro" id="IPR043502">
    <property type="entry name" value="DNA/RNA_pol_sf"/>
</dbReference>
<name>A0AAF0XI17_DAUCS</name>
<dbReference type="GO" id="GO:0015074">
    <property type="term" value="P:DNA integration"/>
    <property type="evidence" value="ECO:0007669"/>
    <property type="project" value="InterPro"/>
</dbReference>
<dbReference type="Pfam" id="PF25597">
    <property type="entry name" value="SH3_retrovirus"/>
    <property type="match status" value="1"/>
</dbReference>
<dbReference type="InterPro" id="IPR001584">
    <property type="entry name" value="Integrase_cat-core"/>
</dbReference>
<dbReference type="GO" id="GO:0003676">
    <property type="term" value="F:nucleic acid binding"/>
    <property type="evidence" value="ECO:0007669"/>
    <property type="project" value="InterPro"/>
</dbReference>
<organism evidence="7 8">
    <name type="scientific">Daucus carota subsp. sativus</name>
    <name type="common">Carrot</name>
    <dbReference type="NCBI Taxonomy" id="79200"/>
    <lineage>
        <taxon>Eukaryota</taxon>
        <taxon>Viridiplantae</taxon>
        <taxon>Streptophyta</taxon>
        <taxon>Embryophyta</taxon>
        <taxon>Tracheophyta</taxon>
        <taxon>Spermatophyta</taxon>
        <taxon>Magnoliopsida</taxon>
        <taxon>eudicotyledons</taxon>
        <taxon>Gunneridae</taxon>
        <taxon>Pentapetalae</taxon>
        <taxon>asterids</taxon>
        <taxon>campanulids</taxon>
        <taxon>Apiales</taxon>
        <taxon>Apiaceae</taxon>
        <taxon>Apioideae</taxon>
        <taxon>Scandiceae</taxon>
        <taxon>Daucinae</taxon>
        <taxon>Daucus</taxon>
        <taxon>Daucus sect. Daucus</taxon>
    </lineage>
</organism>
<reference evidence="7" key="1">
    <citation type="journal article" date="2016" name="Nat. Genet.">
        <title>A high-quality carrot genome assembly provides new insights into carotenoid accumulation and asterid genome evolution.</title>
        <authorList>
            <person name="Iorizzo M."/>
            <person name="Ellison S."/>
            <person name="Senalik D."/>
            <person name="Zeng P."/>
            <person name="Satapoomin P."/>
            <person name="Huang J."/>
            <person name="Bowman M."/>
            <person name="Iovene M."/>
            <person name="Sanseverino W."/>
            <person name="Cavagnaro P."/>
            <person name="Yildiz M."/>
            <person name="Macko-Podgorni A."/>
            <person name="Moranska E."/>
            <person name="Grzebelus E."/>
            <person name="Grzebelus D."/>
            <person name="Ashrafi H."/>
            <person name="Zheng Z."/>
            <person name="Cheng S."/>
            <person name="Spooner D."/>
            <person name="Van Deynze A."/>
            <person name="Simon P."/>
        </authorList>
    </citation>
    <scope>NUCLEOTIDE SEQUENCE</scope>
    <source>
        <tissue evidence="7">Leaf</tissue>
    </source>
</reference>
<keyword evidence="1" id="KW-0645">Protease</keyword>
<dbReference type="InterPro" id="IPR025724">
    <property type="entry name" value="GAG-pre-integrase_dom"/>
</dbReference>
<evidence type="ECO:0000259" key="6">
    <source>
        <dbReference type="PROSITE" id="PS50994"/>
    </source>
</evidence>
<evidence type="ECO:0000313" key="8">
    <source>
        <dbReference type="Proteomes" id="UP000077755"/>
    </source>
</evidence>
<dbReference type="Pfam" id="PF13976">
    <property type="entry name" value="gag_pre-integrs"/>
    <property type="match status" value="1"/>
</dbReference>
<evidence type="ECO:0000256" key="4">
    <source>
        <dbReference type="ARBA" id="ARBA00022801"/>
    </source>
</evidence>
<dbReference type="GO" id="GO:0006508">
    <property type="term" value="P:proteolysis"/>
    <property type="evidence" value="ECO:0007669"/>
    <property type="project" value="UniProtKB-KW"/>
</dbReference>
<dbReference type="InterPro" id="IPR057670">
    <property type="entry name" value="SH3_retrovirus"/>
</dbReference>
<dbReference type="AlphaFoldDB" id="A0AAF0XI17"/>
<dbReference type="SUPFAM" id="SSF53098">
    <property type="entry name" value="Ribonuclease H-like"/>
    <property type="match status" value="1"/>
</dbReference>
<evidence type="ECO:0000256" key="2">
    <source>
        <dbReference type="ARBA" id="ARBA00022723"/>
    </source>
</evidence>
<dbReference type="GO" id="GO:0008270">
    <property type="term" value="F:zinc ion binding"/>
    <property type="evidence" value="ECO:0007669"/>
    <property type="project" value="InterPro"/>
</dbReference>
<dbReference type="PANTHER" id="PTHR42648">
    <property type="entry name" value="TRANSPOSASE, PUTATIVE-RELATED"/>
    <property type="match status" value="1"/>
</dbReference>
<dbReference type="PANTHER" id="PTHR42648:SF18">
    <property type="entry name" value="RETROTRANSPOSON, UNCLASSIFIED-LIKE PROTEIN"/>
    <property type="match status" value="1"/>
</dbReference>
<keyword evidence="2" id="KW-0479">Metal-binding</keyword>
<dbReference type="Gene3D" id="3.30.420.10">
    <property type="entry name" value="Ribonuclease H-like superfamily/Ribonuclease H"/>
    <property type="match status" value="1"/>
</dbReference>
<dbReference type="EMBL" id="CP093349">
    <property type="protein sequence ID" value="WOH08185.1"/>
    <property type="molecule type" value="Genomic_DNA"/>
</dbReference>
<dbReference type="InterPro" id="IPR036875">
    <property type="entry name" value="Znf_CCHC_sf"/>
</dbReference>
<feature type="region of interest" description="Disordered" evidence="5">
    <location>
        <begin position="1"/>
        <end position="48"/>
    </location>
</feature>
<evidence type="ECO:0000313" key="7">
    <source>
        <dbReference type="EMBL" id="WOH08185.1"/>
    </source>
</evidence>
<dbReference type="InterPro" id="IPR036397">
    <property type="entry name" value="RNaseH_sf"/>
</dbReference>
<dbReference type="InterPro" id="IPR054722">
    <property type="entry name" value="PolX-like_BBD"/>
</dbReference>
<dbReference type="InterPro" id="IPR039537">
    <property type="entry name" value="Retrotran_Ty1/copia-like"/>
</dbReference>
<gene>
    <name evidence="7" type="ORF">DCAR_0727622</name>
</gene>